<accession>A0A7H1NNY7</accession>
<feature type="transmembrane region" description="Helical" evidence="8">
    <location>
        <begin position="224"/>
        <end position="242"/>
    </location>
</feature>
<dbReference type="Proteomes" id="UP000516349">
    <property type="component" value="Chromosome"/>
</dbReference>
<feature type="transmembrane region" description="Helical" evidence="8">
    <location>
        <begin position="317"/>
        <end position="336"/>
    </location>
</feature>
<dbReference type="InterPro" id="IPR005829">
    <property type="entry name" value="Sugar_transporter_CS"/>
</dbReference>
<evidence type="ECO:0000256" key="1">
    <source>
        <dbReference type="ARBA" id="ARBA00004651"/>
    </source>
</evidence>
<comment type="subcellular location">
    <subcellularLocation>
        <location evidence="8">Cell inner membrane</location>
        <topology evidence="8">Multi-pass membrane protein</topology>
    </subcellularLocation>
    <subcellularLocation>
        <location evidence="1">Cell membrane</location>
        <topology evidence="1">Multi-pass membrane protein</topology>
    </subcellularLocation>
</comment>
<sequence length="427" mass="45462">MNINSTTKAIYSPSLPSRWMPVILGILTAVGPVSTDIYLPAFPQLEKGLHGLPGSAQFTLSVWFVGLAIGQITLGPLSDRFGRRGPMLIGTVIYTLSSIGCAMAPNIVVFSVFRFFASLGASASLVVPSAAVRDIVRGNMASKMMSQLVLIMGIVPILAPTLGGLVLHVTTWRAIFWASAVYGMVCIFMIWRVLPETLIVEKRVFLPISAFLGRYITLCKDRGFISHSVISGFSAFVSFTYLSAAPAVFMHLFGLTPAQFGMMFGLFAVGMIGASQLNGMLVSRVGSRKLLSLSTFLAMVGTLILTILAIIVELEQIPLHGGVMIAFVVFLLLTLATTGMIGPNAMVGALANHPRFAGSAAAFIGTLQYVLGAVAGFIIGKLPVHSVIPMAVTMLLGSIAMVIAARLRPLNMDIDNDEEPELGVISH</sequence>
<feature type="transmembrane region" description="Helical" evidence="8">
    <location>
        <begin position="175"/>
        <end position="194"/>
    </location>
</feature>
<feature type="transmembrane region" description="Helical" evidence="8">
    <location>
        <begin position="54"/>
        <end position="75"/>
    </location>
</feature>
<reference evidence="10 11" key="1">
    <citation type="submission" date="2020-08" db="EMBL/GenBank/DDBJ databases">
        <title>Complete genome sequence of Entomobacter blattae G55GP.</title>
        <authorList>
            <person name="Poehlein A."/>
            <person name="Guzman J."/>
            <person name="Daniel R."/>
            <person name="Vilcinskas A."/>
        </authorList>
    </citation>
    <scope>NUCLEOTIDE SEQUENCE [LARGE SCALE GENOMIC DNA]</scope>
    <source>
        <strain evidence="10 11">G55GP</strain>
    </source>
</reference>
<dbReference type="GO" id="GO:0042910">
    <property type="term" value="F:xenobiotic transmembrane transporter activity"/>
    <property type="evidence" value="ECO:0007669"/>
    <property type="project" value="InterPro"/>
</dbReference>
<dbReference type="EMBL" id="CP060244">
    <property type="protein sequence ID" value="QNT77497.1"/>
    <property type="molecule type" value="Genomic_DNA"/>
</dbReference>
<evidence type="ECO:0000256" key="3">
    <source>
        <dbReference type="ARBA" id="ARBA00022448"/>
    </source>
</evidence>
<keyword evidence="4" id="KW-1003">Cell membrane</keyword>
<dbReference type="Gene3D" id="1.20.1720.10">
    <property type="entry name" value="Multidrug resistance protein D"/>
    <property type="match status" value="1"/>
</dbReference>
<dbReference type="GO" id="GO:1990961">
    <property type="term" value="P:xenobiotic detoxification by transmembrane export across the plasma membrane"/>
    <property type="evidence" value="ECO:0007669"/>
    <property type="project" value="InterPro"/>
</dbReference>
<dbReference type="CDD" id="cd17320">
    <property type="entry name" value="MFS_MdfA_MDR_like"/>
    <property type="match status" value="1"/>
</dbReference>
<dbReference type="Pfam" id="PF07690">
    <property type="entry name" value="MFS_1"/>
    <property type="match status" value="1"/>
</dbReference>
<dbReference type="PROSITE" id="PS50850">
    <property type="entry name" value="MFS"/>
    <property type="match status" value="1"/>
</dbReference>
<dbReference type="GO" id="GO:0005886">
    <property type="term" value="C:plasma membrane"/>
    <property type="evidence" value="ECO:0007669"/>
    <property type="project" value="UniProtKB-SubCell"/>
</dbReference>
<dbReference type="AlphaFoldDB" id="A0A7H1NNY7"/>
<feature type="transmembrane region" description="Helical" evidence="8">
    <location>
        <begin position="248"/>
        <end position="269"/>
    </location>
</feature>
<evidence type="ECO:0000256" key="6">
    <source>
        <dbReference type="ARBA" id="ARBA00022989"/>
    </source>
</evidence>
<dbReference type="InterPro" id="IPR004812">
    <property type="entry name" value="Efflux_drug-R_Bcr/CmlA"/>
</dbReference>
<feature type="transmembrane region" description="Helical" evidence="8">
    <location>
        <begin position="290"/>
        <end position="311"/>
    </location>
</feature>
<evidence type="ECO:0000313" key="10">
    <source>
        <dbReference type="EMBL" id="QNT77497.1"/>
    </source>
</evidence>
<dbReference type="PANTHER" id="PTHR23502:SF132">
    <property type="entry name" value="POLYAMINE TRANSPORTER 2-RELATED"/>
    <property type="match status" value="1"/>
</dbReference>
<keyword evidence="7 8" id="KW-0472">Membrane</keyword>
<protein>
    <recommendedName>
        <fullName evidence="8">Bcr/CflA family efflux transporter</fullName>
    </recommendedName>
</protein>
<evidence type="ECO:0000256" key="4">
    <source>
        <dbReference type="ARBA" id="ARBA00022475"/>
    </source>
</evidence>
<keyword evidence="11" id="KW-1185">Reference proteome</keyword>
<keyword evidence="3 8" id="KW-0813">Transport</keyword>
<dbReference type="SUPFAM" id="SSF103473">
    <property type="entry name" value="MFS general substrate transporter"/>
    <property type="match status" value="1"/>
</dbReference>
<keyword evidence="8" id="KW-0997">Cell inner membrane</keyword>
<keyword evidence="5 8" id="KW-0812">Transmembrane</keyword>
<evidence type="ECO:0000256" key="7">
    <source>
        <dbReference type="ARBA" id="ARBA00023136"/>
    </source>
</evidence>
<dbReference type="InterPro" id="IPR020846">
    <property type="entry name" value="MFS_dom"/>
</dbReference>
<comment type="similarity">
    <text evidence="2 8">Belongs to the major facilitator superfamily. Bcr/CmlA family.</text>
</comment>
<name>A0A7H1NNY7_9PROT</name>
<organism evidence="10 11">
    <name type="scientific">Entomobacter blattae</name>
    <dbReference type="NCBI Taxonomy" id="2762277"/>
    <lineage>
        <taxon>Bacteria</taxon>
        <taxon>Pseudomonadati</taxon>
        <taxon>Pseudomonadota</taxon>
        <taxon>Alphaproteobacteria</taxon>
        <taxon>Acetobacterales</taxon>
        <taxon>Acetobacteraceae</taxon>
        <taxon>Entomobacter</taxon>
    </lineage>
</organism>
<feature type="domain" description="Major facilitator superfamily (MFS) profile" evidence="9">
    <location>
        <begin position="20"/>
        <end position="409"/>
    </location>
</feature>
<dbReference type="KEGG" id="ebla:JGUZn3_02390"/>
<feature type="transmembrane region" description="Helical" evidence="8">
    <location>
        <begin position="386"/>
        <end position="405"/>
    </location>
</feature>
<dbReference type="NCBIfam" id="TIGR00710">
    <property type="entry name" value="efflux_Bcr_CflA"/>
    <property type="match status" value="1"/>
</dbReference>
<dbReference type="InterPro" id="IPR011701">
    <property type="entry name" value="MFS"/>
</dbReference>
<dbReference type="PROSITE" id="PS00216">
    <property type="entry name" value="SUGAR_TRANSPORT_1"/>
    <property type="match status" value="1"/>
</dbReference>
<dbReference type="RefSeq" id="WP_203413968.1">
    <property type="nucleotide sequence ID" value="NZ_CP060244.1"/>
</dbReference>
<gene>
    <name evidence="10" type="primary">bcr_1</name>
    <name evidence="10" type="ORF">JGUZn3_02390</name>
</gene>
<dbReference type="InterPro" id="IPR036259">
    <property type="entry name" value="MFS_trans_sf"/>
</dbReference>
<evidence type="ECO:0000256" key="8">
    <source>
        <dbReference type="RuleBase" id="RU365088"/>
    </source>
</evidence>
<feature type="transmembrane region" description="Helical" evidence="8">
    <location>
        <begin position="21"/>
        <end position="42"/>
    </location>
</feature>
<feature type="transmembrane region" description="Helical" evidence="8">
    <location>
        <begin position="87"/>
        <end position="109"/>
    </location>
</feature>
<evidence type="ECO:0000256" key="5">
    <source>
        <dbReference type="ARBA" id="ARBA00022692"/>
    </source>
</evidence>
<proteinExistence type="inferred from homology"/>
<keyword evidence="6 8" id="KW-1133">Transmembrane helix</keyword>
<evidence type="ECO:0000313" key="11">
    <source>
        <dbReference type="Proteomes" id="UP000516349"/>
    </source>
</evidence>
<feature type="transmembrane region" description="Helical" evidence="8">
    <location>
        <begin position="148"/>
        <end position="169"/>
    </location>
</feature>
<evidence type="ECO:0000259" key="9">
    <source>
        <dbReference type="PROSITE" id="PS50850"/>
    </source>
</evidence>
<dbReference type="PANTHER" id="PTHR23502">
    <property type="entry name" value="MAJOR FACILITATOR SUPERFAMILY"/>
    <property type="match status" value="1"/>
</dbReference>
<evidence type="ECO:0000256" key="2">
    <source>
        <dbReference type="ARBA" id="ARBA00006236"/>
    </source>
</evidence>
<feature type="transmembrane region" description="Helical" evidence="8">
    <location>
        <begin position="356"/>
        <end position="380"/>
    </location>
</feature>
<feature type="transmembrane region" description="Helical" evidence="8">
    <location>
        <begin position="115"/>
        <end position="136"/>
    </location>
</feature>